<accession>A0ABD1J6P2</accession>
<keyword evidence="9" id="KW-0175">Coiled coil</keyword>
<dbReference type="SUPFAM" id="SSF52540">
    <property type="entry name" value="P-loop containing nucleoside triphosphate hydrolases"/>
    <property type="match status" value="2"/>
</dbReference>
<dbReference type="Proteomes" id="UP001591681">
    <property type="component" value="Unassembled WGS sequence"/>
</dbReference>
<dbReference type="Gene3D" id="1.20.890.10">
    <property type="entry name" value="cAMP-dependent protein kinase regulatory subunit, dimerization-anchoring domain"/>
    <property type="match status" value="1"/>
</dbReference>
<dbReference type="Pfam" id="PF14520">
    <property type="entry name" value="HHH_5"/>
    <property type="match status" value="1"/>
</dbReference>
<dbReference type="EMBL" id="JBHFQA010000019">
    <property type="protein sequence ID" value="KAL2082739.1"/>
    <property type="molecule type" value="Genomic_DNA"/>
</dbReference>
<dbReference type="InterPro" id="IPR010995">
    <property type="entry name" value="DNA_repair_Rad51/TF_NusA_a-hlx"/>
</dbReference>
<dbReference type="GO" id="GO:0005524">
    <property type="term" value="F:ATP binding"/>
    <property type="evidence" value="ECO:0007669"/>
    <property type="project" value="UniProtKB-KW"/>
</dbReference>
<dbReference type="PANTHER" id="PTHR22942:SF39">
    <property type="entry name" value="DNA REPAIR PROTEIN RAD51 HOMOLOG 1"/>
    <property type="match status" value="1"/>
</dbReference>
<comment type="function">
    <text evidence="6">Plays an important role in homologous strand exchange, a key step in DNA repair through homologous recombination (HR). Binds to single-stranded DNA in an ATP-dependent manner to form nucleoprotein filaments which are essential for the homology search and strand exchange. Catalyzes the recognition of homology and strand exchange between homologous DNA partners to form a joint molecule between a processed DNA break and the repair template. Recruited to resolve stalled replication forks during replication stress. Also involved in interstrand cross-link repair.</text>
</comment>
<dbReference type="Pfam" id="PF05186">
    <property type="entry name" value="Dpy-30"/>
    <property type="match status" value="1"/>
</dbReference>
<keyword evidence="3 8" id="KW-0547">Nucleotide-binding</keyword>
<dbReference type="SMART" id="SM00382">
    <property type="entry name" value="AAA"/>
    <property type="match status" value="2"/>
</dbReference>
<reference evidence="13 14" key="1">
    <citation type="submission" date="2024-09" db="EMBL/GenBank/DDBJ databases">
        <title>A chromosome-level genome assembly of Gray's grenadier anchovy, Coilia grayii.</title>
        <authorList>
            <person name="Fu Z."/>
        </authorList>
    </citation>
    <scope>NUCLEOTIDE SEQUENCE [LARGE SCALE GENOMIC DNA]</scope>
    <source>
        <strain evidence="13">G4</strain>
        <tissue evidence="13">Muscle</tissue>
    </source>
</reference>
<evidence type="ECO:0008006" key="15">
    <source>
        <dbReference type="Google" id="ProtNLM"/>
    </source>
</evidence>
<dbReference type="SUPFAM" id="SSF47794">
    <property type="entry name" value="Rad51 N-terminal domain-like"/>
    <property type="match status" value="1"/>
</dbReference>
<dbReference type="GO" id="GO:0000724">
    <property type="term" value="P:double-strand break repair via homologous recombination"/>
    <property type="evidence" value="ECO:0007669"/>
    <property type="project" value="UniProtKB-ARBA"/>
</dbReference>
<evidence type="ECO:0000256" key="7">
    <source>
        <dbReference type="ARBA" id="ARBA00062901"/>
    </source>
</evidence>
<evidence type="ECO:0000313" key="14">
    <source>
        <dbReference type="Proteomes" id="UP001591681"/>
    </source>
</evidence>
<evidence type="ECO:0000259" key="12">
    <source>
        <dbReference type="PROSITE" id="PS50163"/>
    </source>
</evidence>
<sequence length="950" mass="106430">MADNPGGLAVRTKRVFINKIDSYASMYIAKFLSTCVPGESLEGDEKEDEETIASQDQDNSTFQERTFQIVGTVSSTDGEEQSFTFEQYSSDNRHELYQRLMDCDVIVYNITEDANELHEAAWAITALHGQIEHFGVPKIFILVTPLMTWALTRQDQDDPDMPLTEDDFRRRRPHPNYRELSAVEKNVLRLGKTKKSRLTTYVVTSGLQYGRGEGIFHPFFKMAWVGEMDKIPIYGTGTNMVPTIHINDLAGVIQNIIDHKPKESFFFAVDNSKNTLKDIIKAISLHLGSGKTEVVPKEAALQAKVLTPAELEYLNINLRAEASSVRNSLNVQWACETGFVENINLIIAEYKTIRQLLPIKICVLGPPAVGKSTVAQKLSRFYKIQYIDIKDIYTEKIKYLGAENETERKTNETETAPEYIFSLDATDEFLKRRVLNLPESTAVQMGYTQEAFLSKLAAFREANVEDQTVLNYFDELELHPEHIEINDLEDRDSLAVIEQITALVGKPKDYGLTPEELRAVELKADLLSQEQLRQQAAERRCKDAQEAARIAAELEKWKRHVTEVRRQEEELLEARSFPLRNYLVKYVMPTLSQGLLESYRAKADDPVDFLSTMAMRSECRVEAEVEEEESFGPQPLSRLEQCGISTSDVKKLGDAGFHTIEAVAYAPKKELLNIKGISEAKAEKILAEAAKLVPMGFTTATEFHQRRAEIIQISTGSKELDKLLQGGIETGSITEMFGEFRTGKTQLCHTLAVTCQLPIDQGGGEGKAMYIDTEGTFRPERLLAVAERYGLVGSDVLDNVAYARAFNTDHQTQLLYQASAMMAESRYALLIVDSATALYRTDYSGRGELSARQGHLARFLRMLLRLADEFGVAVVITNQVVAQVDGAAMFSADPKKPIGGNIIAHASTTRLYLRKGRGETRICKIYDSPCLPEAEAMFAINADGVGDAKD</sequence>
<dbReference type="AlphaFoldDB" id="A0ABD1J6P2"/>
<dbReference type="CDD" id="cd19513">
    <property type="entry name" value="Rad51"/>
    <property type="match status" value="1"/>
</dbReference>
<comment type="subunit">
    <text evidence="7">Forms linear homooligomers, giving rise to a RAD51 nucleoprotein filament, which is essential for strand-pairing reactions during DNA recombination.</text>
</comment>
<dbReference type="PROSITE" id="PS50162">
    <property type="entry name" value="RECA_2"/>
    <property type="match status" value="1"/>
</dbReference>
<dbReference type="Gene3D" id="3.40.50.300">
    <property type="entry name" value="P-loop containing nucleotide triphosphate hydrolases"/>
    <property type="match status" value="2"/>
</dbReference>
<keyword evidence="5" id="KW-0539">Nucleus</keyword>
<dbReference type="PROSITE" id="PS50163">
    <property type="entry name" value="RECA_3"/>
    <property type="match status" value="1"/>
</dbReference>
<dbReference type="InterPro" id="IPR047499">
    <property type="entry name" value="DD_AK7"/>
</dbReference>
<dbReference type="InterPro" id="IPR003593">
    <property type="entry name" value="AAA+_ATPase"/>
</dbReference>
<evidence type="ECO:0000256" key="6">
    <source>
        <dbReference type="ARBA" id="ARBA00056736"/>
    </source>
</evidence>
<dbReference type="PANTHER" id="PTHR22942">
    <property type="entry name" value="RECA/RAD51/RADA DNA STRAND-PAIRING FAMILY MEMBER"/>
    <property type="match status" value="1"/>
</dbReference>
<dbReference type="NCBIfam" id="NF003301">
    <property type="entry name" value="PRK04301.1"/>
    <property type="match status" value="1"/>
</dbReference>
<evidence type="ECO:0000256" key="2">
    <source>
        <dbReference type="ARBA" id="ARBA00007095"/>
    </source>
</evidence>
<feature type="coiled-coil region" evidence="9">
    <location>
        <begin position="519"/>
        <end position="574"/>
    </location>
</feature>
<gene>
    <name evidence="13" type="ORF">ACEWY4_022557</name>
</gene>
<evidence type="ECO:0000256" key="1">
    <source>
        <dbReference type="ARBA" id="ARBA00004123"/>
    </source>
</evidence>
<evidence type="ECO:0000256" key="3">
    <source>
        <dbReference type="ARBA" id="ARBA00022741"/>
    </source>
</evidence>
<feature type="domain" description="RecA family profile 2" evidence="12">
    <location>
        <begin position="887"/>
        <end position="950"/>
    </location>
</feature>
<evidence type="ECO:0000313" key="13">
    <source>
        <dbReference type="EMBL" id="KAL2082739.1"/>
    </source>
</evidence>
<proteinExistence type="inferred from homology"/>
<dbReference type="Pfam" id="PF08423">
    <property type="entry name" value="Rad51"/>
    <property type="match status" value="1"/>
</dbReference>
<dbReference type="FunFam" id="3.40.50.300:FF:000092">
    <property type="entry name" value="DNA repair protein Rad51 homolog"/>
    <property type="match status" value="1"/>
</dbReference>
<dbReference type="FunFam" id="1.10.150.20:FF:000008">
    <property type="entry name" value="DNA repair protein RAD51 homolog"/>
    <property type="match status" value="1"/>
</dbReference>
<dbReference type="GO" id="GO:0005634">
    <property type="term" value="C:nucleus"/>
    <property type="evidence" value="ECO:0007669"/>
    <property type="project" value="UniProtKB-SubCell"/>
</dbReference>
<dbReference type="InterPro" id="IPR027417">
    <property type="entry name" value="P-loop_NTPase"/>
</dbReference>
<organism evidence="13 14">
    <name type="scientific">Coilia grayii</name>
    <name type="common">Gray's grenadier anchovy</name>
    <dbReference type="NCBI Taxonomy" id="363190"/>
    <lineage>
        <taxon>Eukaryota</taxon>
        <taxon>Metazoa</taxon>
        <taxon>Chordata</taxon>
        <taxon>Craniata</taxon>
        <taxon>Vertebrata</taxon>
        <taxon>Euteleostomi</taxon>
        <taxon>Actinopterygii</taxon>
        <taxon>Neopterygii</taxon>
        <taxon>Teleostei</taxon>
        <taxon>Clupei</taxon>
        <taxon>Clupeiformes</taxon>
        <taxon>Clupeoidei</taxon>
        <taxon>Engraulidae</taxon>
        <taxon>Coilinae</taxon>
        <taxon>Coilia</taxon>
    </lineage>
</organism>
<dbReference type="InterPro" id="IPR013632">
    <property type="entry name" value="Rad51_C"/>
</dbReference>
<dbReference type="Gene3D" id="3.40.50.720">
    <property type="entry name" value="NAD(P)-binding Rossmann-like Domain"/>
    <property type="match status" value="1"/>
</dbReference>
<dbReference type="InterPro" id="IPR020587">
    <property type="entry name" value="RecA_monomer-monomer_interface"/>
</dbReference>
<comment type="subcellular location">
    <subcellularLocation>
        <location evidence="1">Nucleus</location>
    </subcellularLocation>
</comment>
<evidence type="ECO:0000256" key="10">
    <source>
        <dbReference type="SAM" id="MobiDB-lite"/>
    </source>
</evidence>
<protein>
    <recommendedName>
        <fullName evidence="15">DNA repair protein RAD51 homolog</fullName>
    </recommendedName>
</protein>
<dbReference type="NCBIfam" id="TIGR02239">
    <property type="entry name" value="recomb_RAD51"/>
    <property type="match status" value="1"/>
</dbReference>
<feature type="compositionally biased region" description="Acidic residues" evidence="10">
    <location>
        <begin position="41"/>
        <end position="51"/>
    </location>
</feature>
<dbReference type="InterPro" id="IPR011941">
    <property type="entry name" value="DNA_recomb/repair_Rad51"/>
</dbReference>
<dbReference type="SUPFAM" id="SSF51735">
    <property type="entry name" value="NAD(P)-binding Rossmann-fold domains"/>
    <property type="match status" value="1"/>
</dbReference>
<feature type="domain" description="RecA family profile 1" evidence="11">
    <location>
        <begin position="709"/>
        <end position="880"/>
    </location>
</feature>
<comment type="similarity">
    <text evidence="2">Belongs to the RecA family. RAD51 subfamily.</text>
</comment>
<keyword evidence="14" id="KW-1185">Reference proteome</keyword>
<feature type="region of interest" description="Disordered" evidence="10">
    <location>
        <begin position="40"/>
        <end position="59"/>
    </location>
</feature>
<keyword evidence="4 8" id="KW-0067">ATP-binding</keyword>
<comment type="caution">
    <text evidence="13">The sequence shown here is derived from an EMBL/GenBank/DDBJ whole genome shotgun (WGS) entry which is preliminary data.</text>
</comment>
<evidence type="ECO:0000259" key="11">
    <source>
        <dbReference type="PROSITE" id="PS50162"/>
    </source>
</evidence>
<dbReference type="GO" id="GO:0005694">
    <property type="term" value="C:chromosome"/>
    <property type="evidence" value="ECO:0007669"/>
    <property type="project" value="UniProtKB-ARBA"/>
</dbReference>
<dbReference type="InterPro" id="IPR020588">
    <property type="entry name" value="RecA_ATP-bd"/>
</dbReference>
<evidence type="ECO:0000256" key="8">
    <source>
        <dbReference type="RuleBase" id="RU003422"/>
    </source>
</evidence>
<evidence type="ECO:0000256" key="4">
    <source>
        <dbReference type="ARBA" id="ARBA00022840"/>
    </source>
</evidence>
<dbReference type="CDD" id="cd22967">
    <property type="entry name" value="DD_AK7"/>
    <property type="match status" value="1"/>
</dbReference>
<evidence type="ECO:0000256" key="9">
    <source>
        <dbReference type="SAM" id="Coils"/>
    </source>
</evidence>
<dbReference type="InterPro" id="IPR007858">
    <property type="entry name" value="Dpy-30_motif"/>
</dbReference>
<evidence type="ECO:0000256" key="5">
    <source>
        <dbReference type="ARBA" id="ARBA00023242"/>
    </source>
</evidence>
<dbReference type="Gene3D" id="1.10.150.20">
    <property type="entry name" value="5' to 3' exonuclease, C-terminal subdomain"/>
    <property type="match status" value="1"/>
</dbReference>
<dbReference type="InterPro" id="IPR036291">
    <property type="entry name" value="NAD(P)-bd_dom_sf"/>
</dbReference>
<name>A0ABD1J6P2_9TELE</name>